<organism evidence="2 3">
    <name type="scientific">Nocardioides conyzicola</name>
    <dbReference type="NCBI Taxonomy" id="1651781"/>
    <lineage>
        <taxon>Bacteria</taxon>
        <taxon>Bacillati</taxon>
        <taxon>Actinomycetota</taxon>
        <taxon>Actinomycetes</taxon>
        <taxon>Propionibacteriales</taxon>
        <taxon>Nocardioidaceae</taxon>
        <taxon>Nocardioides</taxon>
    </lineage>
</organism>
<accession>A0ABP8XR92</accession>
<evidence type="ECO:0000313" key="3">
    <source>
        <dbReference type="Proteomes" id="UP001499974"/>
    </source>
</evidence>
<sequence length="131" mass="13296">MNPLRLLGAVLLRTVACLVVVGVVVLAIEHSDSDDALGAGLLAFLVLVTLAFAWALVDGVRRGFVPSLLVWVLTSAAAGVGIPLVLSLGSDESVAVDDVVFFGLLLLVPAAVGFVIGGAVHGTRRASEPAA</sequence>
<keyword evidence="1" id="KW-1133">Transmembrane helix</keyword>
<gene>
    <name evidence="2" type="ORF">GCM10023349_32980</name>
</gene>
<comment type="caution">
    <text evidence="2">The sequence shown here is derived from an EMBL/GenBank/DDBJ whole genome shotgun (WGS) entry which is preliminary data.</text>
</comment>
<protein>
    <recommendedName>
        <fullName evidence="4">CidA/LrgA family protein</fullName>
    </recommendedName>
</protein>
<proteinExistence type="predicted"/>
<evidence type="ECO:0000313" key="2">
    <source>
        <dbReference type="EMBL" id="GAA4711405.1"/>
    </source>
</evidence>
<dbReference type="EMBL" id="BAABKM010000002">
    <property type="protein sequence ID" value="GAA4711405.1"/>
    <property type="molecule type" value="Genomic_DNA"/>
</dbReference>
<keyword evidence="3" id="KW-1185">Reference proteome</keyword>
<feature type="transmembrane region" description="Helical" evidence="1">
    <location>
        <begin position="68"/>
        <end position="88"/>
    </location>
</feature>
<dbReference type="RefSeq" id="WP_345522493.1">
    <property type="nucleotide sequence ID" value="NZ_BAABKM010000002.1"/>
</dbReference>
<keyword evidence="1" id="KW-0472">Membrane</keyword>
<dbReference type="Proteomes" id="UP001499974">
    <property type="component" value="Unassembled WGS sequence"/>
</dbReference>
<name>A0ABP8XR92_9ACTN</name>
<feature type="transmembrane region" description="Helical" evidence="1">
    <location>
        <begin position="100"/>
        <end position="120"/>
    </location>
</feature>
<evidence type="ECO:0008006" key="4">
    <source>
        <dbReference type="Google" id="ProtNLM"/>
    </source>
</evidence>
<keyword evidence="1" id="KW-0812">Transmembrane</keyword>
<evidence type="ECO:0000256" key="1">
    <source>
        <dbReference type="SAM" id="Phobius"/>
    </source>
</evidence>
<reference evidence="3" key="1">
    <citation type="journal article" date="2019" name="Int. J. Syst. Evol. Microbiol.">
        <title>The Global Catalogue of Microorganisms (GCM) 10K type strain sequencing project: providing services to taxonomists for standard genome sequencing and annotation.</title>
        <authorList>
            <consortium name="The Broad Institute Genomics Platform"/>
            <consortium name="The Broad Institute Genome Sequencing Center for Infectious Disease"/>
            <person name="Wu L."/>
            <person name="Ma J."/>
        </authorList>
    </citation>
    <scope>NUCLEOTIDE SEQUENCE [LARGE SCALE GENOMIC DNA]</scope>
    <source>
        <strain evidence="3">JCM 18531</strain>
    </source>
</reference>
<feature type="transmembrane region" description="Helical" evidence="1">
    <location>
        <begin position="37"/>
        <end position="56"/>
    </location>
</feature>